<feature type="region of interest" description="Disordered" evidence="1">
    <location>
        <begin position="148"/>
        <end position="167"/>
    </location>
</feature>
<accession>A0AA40A112</accession>
<keyword evidence="3" id="KW-1185">Reference proteome</keyword>
<evidence type="ECO:0000256" key="1">
    <source>
        <dbReference type="SAM" id="MobiDB-lite"/>
    </source>
</evidence>
<feature type="compositionally biased region" description="Basic and acidic residues" evidence="1">
    <location>
        <begin position="71"/>
        <end position="84"/>
    </location>
</feature>
<organism evidence="2 3">
    <name type="scientific">Lasiosphaeris hirsuta</name>
    <dbReference type="NCBI Taxonomy" id="260670"/>
    <lineage>
        <taxon>Eukaryota</taxon>
        <taxon>Fungi</taxon>
        <taxon>Dikarya</taxon>
        <taxon>Ascomycota</taxon>
        <taxon>Pezizomycotina</taxon>
        <taxon>Sordariomycetes</taxon>
        <taxon>Sordariomycetidae</taxon>
        <taxon>Sordariales</taxon>
        <taxon>Lasiosphaeriaceae</taxon>
        <taxon>Lasiosphaeris</taxon>
    </lineage>
</organism>
<gene>
    <name evidence="2" type="ORF">B0H67DRAFT_308084</name>
</gene>
<comment type="caution">
    <text evidence="2">The sequence shown here is derived from an EMBL/GenBank/DDBJ whole genome shotgun (WGS) entry which is preliminary data.</text>
</comment>
<evidence type="ECO:0000313" key="2">
    <source>
        <dbReference type="EMBL" id="KAK0707327.1"/>
    </source>
</evidence>
<evidence type="ECO:0000313" key="3">
    <source>
        <dbReference type="Proteomes" id="UP001172102"/>
    </source>
</evidence>
<reference evidence="2" key="1">
    <citation type="submission" date="2023-06" db="EMBL/GenBank/DDBJ databases">
        <title>Genome-scale phylogeny and comparative genomics of the fungal order Sordariales.</title>
        <authorList>
            <consortium name="Lawrence Berkeley National Laboratory"/>
            <person name="Hensen N."/>
            <person name="Bonometti L."/>
            <person name="Westerberg I."/>
            <person name="Brannstrom I.O."/>
            <person name="Guillou S."/>
            <person name="Cros-Aarteil S."/>
            <person name="Calhoun S."/>
            <person name="Haridas S."/>
            <person name="Kuo A."/>
            <person name="Mondo S."/>
            <person name="Pangilinan J."/>
            <person name="Riley R."/>
            <person name="Labutti K."/>
            <person name="Andreopoulos B."/>
            <person name="Lipzen A."/>
            <person name="Chen C."/>
            <person name="Yanf M."/>
            <person name="Daum C."/>
            <person name="Ng V."/>
            <person name="Clum A."/>
            <person name="Steindorff A."/>
            <person name="Ohm R."/>
            <person name="Martin F."/>
            <person name="Silar P."/>
            <person name="Natvig D."/>
            <person name="Lalanne C."/>
            <person name="Gautier V."/>
            <person name="Ament-Velasquez S.L."/>
            <person name="Kruys A."/>
            <person name="Hutchinson M.I."/>
            <person name="Powell A.J."/>
            <person name="Barry K."/>
            <person name="Miller A.N."/>
            <person name="Grigoriev I.V."/>
            <person name="Debuchy R."/>
            <person name="Gladieux P."/>
            <person name="Thoren M.H."/>
            <person name="Johannesson H."/>
        </authorList>
    </citation>
    <scope>NUCLEOTIDE SEQUENCE</scope>
    <source>
        <strain evidence="2">SMH4607-1</strain>
    </source>
</reference>
<feature type="region of interest" description="Disordered" evidence="1">
    <location>
        <begin position="33"/>
        <end position="89"/>
    </location>
</feature>
<dbReference type="AlphaFoldDB" id="A0AA40A112"/>
<protein>
    <submittedName>
        <fullName evidence="2">Uncharacterized protein</fullName>
    </submittedName>
</protein>
<sequence>MLSSERLLYHPIHDSIPEIFFDPMTVLQCPNVNLPSAESRPSKQAPRHDIPRGMETSIHYHGPAGESNRGGVERGEPLSKHPRPDPAVPEFQKLNKAAREICATFKELLVSRRGLSFSDGAHFSAKGLTARAKETGKKLVLPAATSIPAPTSGKAGPSSTTANRLNKLDREVVTYPLGKDSAKGSKSPQKAADWAENLALFEALKTPE</sequence>
<proteinExistence type="predicted"/>
<dbReference type="Proteomes" id="UP001172102">
    <property type="component" value="Unassembled WGS sequence"/>
</dbReference>
<dbReference type="EMBL" id="JAUKUA010000006">
    <property type="protein sequence ID" value="KAK0707327.1"/>
    <property type="molecule type" value="Genomic_DNA"/>
</dbReference>
<name>A0AA40A112_9PEZI</name>